<dbReference type="GO" id="GO:0050660">
    <property type="term" value="F:flavin adenine dinucleotide binding"/>
    <property type="evidence" value="ECO:0007669"/>
    <property type="project" value="InterPro"/>
</dbReference>
<evidence type="ECO:0000313" key="8">
    <source>
        <dbReference type="Proteomes" id="UP000294656"/>
    </source>
</evidence>
<comment type="caution">
    <text evidence="7">The sequence shown here is derived from an EMBL/GenBank/DDBJ whole genome shotgun (WGS) entry which is preliminary data.</text>
</comment>
<evidence type="ECO:0000259" key="6">
    <source>
        <dbReference type="Pfam" id="PF02771"/>
    </source>
</evidence>
<sequence>MSNYSQDSVSAEALKAAGDSAQAEDVSVLEAAANAADRRLAATKSSLVERMIYGPQPDIEELCSGGKNMKSSVTEEAQEILHEAMECLNKGEAFGTDGKITTELRNSVAKKGAYGFTVPTEYGGKGKRYSEFACLTEEFASQGLGALSVEISGQLTIGSSALLGYGTSFQKSQYLPSISSGQLIAFALTEVGVGVNAKRVQAYVEADEENKCWRLYAEGERNKLYITSATHGGLMAIVARKGKSSKELALFIVELPEEDIDAEFSFSCKSSNVSAFQQNINSRISFRHFPIPYEQEIQGNGVEVLFYCLRMGRCMLAAQAAGFQRMMASDAAHYAQKREGVGGKVIKHELPRLGLVKILGGALTAQALSHLSLAQDQDRVDLAGLRDVTKSASAHYLLESLIACERVMGGRSLDKGSRISDIRATAHAFGIVEGEDDLIRLGMVRDLTKRFTTDYMSGLLNVLQKTNLDKDGNSLPADKRILRLNVAAFMAYPLRSINIVLSLVMKPDFWKLAGWVVENGLERVKAGVTKMIPTYFCSRYRKIPKMFRNHIRYAERELKRCRWDYFKISLVYQLELTRAQIPLQRLGQKIETLMCIATLCGHASQLDKSNQRVALAQIEILRSKLDGGNASARRIDALRKAVSLVVEDVMRGESSLIKKVEPQHYAHPWSDE</sequence>
<dbReference type="InterPro" id="IPR013786">
    <property type="entry name" value="AcylCoA_DH/ox_N"/>
</dbReference>
<accession>A0A4R6M597</accession>
<evidence type="ECO:0000256" key="1">
    <source>
        <dbReference type="ARBA" id="ARBA00001974"/>
    </source>
</evidence>
<gene>
    <name evidence="7" type="ORF">DFP79_3077</name>
</gene>
<evidence type="ECO:0000256" key="3">
    <source>
        <dbReference type="ARBA" id="ARBA00022630"/>
    </source>
</evidence>
<dbReference type="RefSeq" id="WP_133504785.1">
    <property type="nucleotide sequence ID" value="NZ_SNXC01000014.1"/>
</dbReference>
<name>A0A4R6M597_9GAMM</name>
<reference evidence="7 8" key="1">
    <citation type="submission" date="2019-03" db="EMBL/GenBank/DDBJ databases">
        <title>Genomic Encyclopedia of Type Strains, Phase III (KMG-III): the genomes of soil and plant-associated and newly described type strains.</title>
        <authorList>
            <person name="Whitman W."/>
        </authorList>
    </citation>
    <scope>NUCLEOTIDE SEQUENCE [LARGE SCALE GENOMIC DNA]</scope>
    <source>
        <strain evidence="7 8">CECT 7378</strain>
    </source>
</reference>
<comment type="similarity">
    <text evidence="2">Belongs to the acyl-CoA dehydrogenase family.</text>
</comment>
<dbReference type="AlphaFoldDB" id="A0A4R6M597"/>
<dbReference type="SUPFAM" id="SSF56645">
    <property type="entry name" value="Acyl-CoA dehydrogenase NM domain-like"/>
    <property type="match status" value="1"/>
</dbReference>
<dbReference type="PANTHER" id="PTHR43884">
    <property type="entry name" value="ACYL-COA DEHYDROGENASE"/>
    <property type="match status" value="1"/>
</dbReference>
<keyword evidence="8" id="KW-1185">Reference proteome</keyword>
<evidence type="ECO:0000256" key="2">
    <source>
        <dbReference type="ARBA" id="ARBA00009347"/>
    </source>
</evidence>
<dbReference type="Gene3D" id="1.20.140.10">
    <property type="entry name" value="Butyryl-CoA Dehydrogenase, subunit A, domain 3"/>
    <property type="match status" value="1"/>
</dbReference>
<dbReference type="InterPro" id="IPR036250">
    <property type="entry name" value="AcylCo_DH-like_C"/>
</dbReference>
<dbReference type="Gene3D" id="1.10.540.10">
    <property type="entry name" value="Acyl-CoA dehydrogenase/oxidase, N-terminal domain"/>
    <property type="match status" value="1"/>
</dbReference>
<dbReference type="SUPFAM" id="SSF47203">
    <property type="entry name" value="Acyl-CoA dehydrogenase C-terminal domain-like"/>
    <property type="match status" value="1"/>
</dbReference>
<dbReference type="GO" id="GO:0003995">
    <property type="term" value="F:acyl-CoA dehydrogenase activity"/>
    <property type="evidence" value="ECO:0007669"/>
    <property type="project" value="TreeGrafter"/>
</dbReference>
<dbReference type="Pfam" id="PF00441">
    <property type="entry name" value="Acyl-CoA_dh_1"/>
    <property type="match status" value="1"/>
</dbReference>
<dbReference type="Gene3D" id="2.40.110.10">
    <property type="entry name" value="Butyryl-CoA Dehydrogenase, subunit A, domain 2"/>
    <property type="match status" value="1"/>
</dbReference>
<feature type="domain" description="Acyl-CoA dehydrogenase/oxidase C-terminal" evidence="5">
    <location>
        <begin position="299"/>
        <end position="442"/>
    </location>
</feature>
<proteinExistence type="inferred from homology"/>
<dbReference type="InterPro" id="IPR037069">
    <property type="entry name" value="AcylCoA_DH/ox_N_sf"/>
</dbReference>
<dbReference type="Proteomes" id="UP000294656">
    <property type="component" value="Unassembled WGS sequence"/>
</dbReference>
<feature type="domain" description="Acyl-CoA dehydrogenase/oxidase N-terminal" evidence="6">
    <location>
        <begin position="95"/>
        <end position="181"/>
    </location>
</feature>
<dbReference type="OrthoDB" id="9770681at2"/>
<evidence type="ECO:0000259" key="5">
    <source>
        <dbReference type="Pfam" id="PF00441"/>
    </source>
</evidence>
<evidence type="ECO:0000313" key="7">
    <source>
        <dbReference type="EMBL" id="TDO96497.1"/>
    </source>
</evidence>
<dbReference type="PANTHER" id="PTHR43884:SF12">
    <property type="entry name" value="ISOVALERYL-COA DEHYDROGENASE, MITOCHONDRIAL-RELATED"/>
    <property type="match status" value="1"/>
</dbReference>
<evidence type="ECO:0000256" key="4">
    <source>
        <dbReference type="ARBA" id="ARBA00022827"/>
    </source>
</evidence>
<keyword evidence="4" id="KW-0274">FAD</keyword>
<dbReference type="EMBL" id="SNXC01000014">
    <property type="protein sequence ID" value="TDO96497.1"/>
    <property type="molecule type" value="Genomic_DNA"/>
</dbReference>
<comment type="cofactor">
    <cofactor evidence="1">
        <name>FAD</name>
        <dbReference type="ChEBI" id="CHEBI:57692"/>
    </cofactor>
</comment>
<keyword evidence="3" id="KW-0285">Flavoprotein</keyword>
<dbReference type="InterPro" id="IPR046373">
    <property type="entry name" value="Acyl-CoA_Oxase/DH_mid-dom_sf"/>
</dbReference>
<organism evidence="7 8">
    <name type="scientific">Marinomonas balearica</name>
    <dbReference type="NCBI Taxonomy" id="491947"/>
    <lineage>
        <taxon>Bacteria</taxon>
        <taxon>Pseudomonadati</taxon>
        <taxon>Pseudomonadota</taxon>
        <taxon>Gammaproteobacteria</taxon>
        <taxon>Oceanospirillales</taxon>
        <taxon>Oceanospirillaceae</taxon>
        <taxon>Marinomonas</taxon>
    </lineage>
</organism>
<dbReference type="InterPro" id="IPR009100">
    <property type="entry name" value="AcylCoA_DH/oxidase_NM_dom_sf"/>
</dbReference>
<dbReference type="InterPro" id="IPR009075">
    <property type="entry name" value="AcylCo_DH/oxidase_C"/>
</dbReference>
<dbReference type="Pfam" id="PF02771">
    <property type="entry name" value="Acyl-CoA_dh_N"/>
    <property type="match status" value="1"/>
</dbReference>
<protein>
    <submittedName>
        <fullName evidence="7">Alkylation response protein AidB-like acyl-CoA dehydrogenase</fullName>
    </submittedName>
</protein>